<dbReference type="HOGENOM" id="CLU_2870438_0_0_1"/>
<dbReference type="EnsemblMetazoa" id="tetur01g03310.1">
    <property type="protein sequence ID" value="tetur01g03310.1"/>
    <property type="gene ID" value="tetur01g03310"/>
</dbReference>
<proteinExistence type="predicted"/>
<accession>T1JQI3</accession>
<dbReference type="Proteomes" id="UP000015104">
    <property type="component" value="Unassembled WGS sequence"/>
</dbReference>
<evidence type="ECO:0000313" key="2">
    <source>
        <dbReference type="Proteomes" id="UP000015104"/>
    </source>
</evidence>
<protein>
    <submittedName>
        <fullName evidence="1">Uncharacterized protein</fullName>
    </submittedName>
</protein>
<organism evidence="1 2">
    <name type="scientific">Tetranychus urticae</name>
    <name type="common">Two-spotted spider mite</name>
    <dbReference type="NCBI Taxonomy" id="32264"/>
    <lineage>
        <taxon>Eukaryota</taxon>
        <taxon>Metazoa</taxon>
        <taxon>Ecdysozoa</taxon>
        <taxon>Arthropoda</taxon>
        <taxon>Chelicerata</taxon>
        <taxon>Arachnida</taxon>
        <taxon>Acari</taxon>
        <taxon>Acariformes</taxon>
        <taxon>Trombidiformes</taxon>
        <taxon>Prostigmata</taxon>
        <taxon>Eleutherengona</taxon>
        <taxon>Raphignathae</taxon>
        <taxon>Tetranychoidea</taxon>
        <taxon>Tetranychidae</taxon>
        <taxon>Tetranychus</taxon>
    </lineage>
</organism>
<sequence length="64" mass="7789">MYCPLWCIHRGLLIDLMIRKLFIKQDVIENLMKFLRRKTGLGRKATRRTYYFINFSGFVNVVKY</sequence>
<name>T1JQI3_TETUR</name>
<dbReference type="AlphaFoldDB" id="T1JQI3"/>
<reference evidence="1" key="2">
    <citation type="submission" date="2015-06" db="UniProtKB">
        <authorList>
            <consortium name="EnsemblMetazoa"/>
        </authorList>
    </citation>
    <scope>IDENTIFICATION</scope>
</reference>
<reference evidence="2" key="1">
    <citation type="submission" date="2011-08" db="EMBL/GenBank/DDBJ databases">
        <authorList>
            <person name="Rombauts S."/>
        </authorList>
    </citation>
    <scope>NUCLEOTIDE SEQUENCE</scope>
    <source>
        <strain evidence="2">London</strain>
    </source>
</reference>
<evidence type="ECO:0000313" key="1">
    <source>
        <dbReference type="EnsemblMetazoa" id="tetur01g03310.1"/>
    </source>
</evidence>
<keyword evidence="2" id="KW-1185">Reference proteome</keyword>
<dbReference type="EMBL" id="CAEY01000437">
    <property type="status" value="NOT_ANNOTATED_CDS"/>
    <property type="molecule type" value="Genomic_DNA"/>
</dbReference>